<feature type="transmembrane region" description="Helical" evidence="2">
    <location>
        <begin position="260"/>
        <end position="291"/>
    </location>
</feature>
<organism evidence="6 7">
    <name type="scientific">Nocardioides cavernae</name>
    <dbReference type="NCBI Taxonomy" id="1921566"/>
    <lineage>
        <taxon>Bacteria</taxon>
        <taxon>Bacillati</taxon>
        <taxon>Actinomycetota</taxon>
        <taxon>Actinomycetes</taxon>
        <taxon>Propionibacteriales</taxon>
        <taxon>Nocardioidaceae</taxon>
        <taxon>Nocardioides</taxon>
    </lineage>
</organism>
<dbReference type="GO" id="GO:0016757">
    <property type="term" value="F:glycosyltransferase activity"/>
    <property type="evidence" value="ECO:0007669"/>
    <property type="project" value="UniProtKB-KW"/>
</dbReference>
<dbReference type="SUPFAM" id="SSF49785">
    <property type="entry name" value="Galactose-binding domain-like"/>
    <property type="match status" value="2"/>
</dbReference>
<dbReference type="EMBL" id="JACCBW010000006">
    <property type="protein sequence ID" value="NYE38744.1"/>
    <property type="molecule type" value="Genomic_DNA"/>
</dbReference>
<evidence type="ECO:0000259" key="4">
    <source>
        <dbReference type="Pfam" id="PF11847"/>
    </source>
</evidence>
<feature type="transmembrane region" description="Helical" evidence="2">
    <location>
        <begin position="220"/>
        <end position="240"/>
    </location>
</feature>
<dbReference type="Pfam" id="PF11847">
    <property type="entry name" value="GT-C_AftD"/>
    <property type="match status" value="2"/>
</dbReference>
<reference evidence="6 7" key="2">
    <citation type="submission" date="2020-08" db="EMBL/GenBank/DDBJ databases">
        <title>The Agave Microbiome: Exploring the role of microbial communities in plant adaptations to desert environments.</title>
        <authorList>
            <person name="Partida-Martinez L.P."/>
        </authorList>
    </citation>
    <scope>NUCLEOTIDE SEQUENCE [LARGE SCALE GENOMIC DNA]</scope>
    <source>
        <strain evidence="6 7">AT2.17</strain>
    </source>
</reference>
<dbReference type="InterPro" id="IPR008979">
    <property type="entry name" value="Galactose-bd-like_sf"/>
</dbReference>
<feature type="signal peptide" evidence="3">
    <location>
        <begin position="1"/>
        <end position="24"/>
    </location>
</feature>
<evidence type="ECO:0000259" key="5">
    <source>
        <dbReference type="Pfam" id="PF24607"/>
    </source>
</evidence>
<keyword evidence="6" id="KW-0808">Transferase</keyword>
<proteinExistence type="predicted"/>
<evidence type="ECO:0000256" key="3">
    <source>
        <dbReference type="SAM" id="SignalP"/>
    </source>
</evidence>
<feature type="transmembrane region" description="Helical" evidence="2">
    <location>
        <begin position="378"/>
        <end position="398"/>
    </location>
</feature>
<dbReference type="InterPro" id="IPR056997">
    <property type="entry name" value="CBM_AftD"/>
</dbReference>
<dbReference type="Proteomes" id="UP000549911">
    <property type="component" value="Unassembled WGS sequence"/>
</dbReference>
<feature type="domain" description="Alpha-(1-&gt;3)-arabinofuranosyltransferase N-terminal GT-C" evidence="4">
    <location>
        <begin position="35"/>
        <end position="244"/>
    </location>
</feature>
<feature type="transmembrane region" description="Helical" evidence="2">
    <location>
        <begin position="87"/>
        <end position="106"/>
    </location>
</feature>
<evidence type="ECO:0000256" key="2">
    <source>
        <dbReference type="SAM" id="Phobius"/>
    </source>
</evidence>
<comment type="caution">
    <text evidence="6">The sequence shown here is derived from an EMBL/GenBank/DDBJ whole genome shotgun (WGS) entry which is preliminary data.</text>
</comment>
<protein>
    <submittedName>
        <fullName evidence="6">Arabinofuranan 3-O-arabinosyltransferase</fullName>
        <ecNumber evidence="6">2.4.2.-</ecNumber>
    </submittedName>
</protein>
<sequence>MRVTGVRTLVVSALVAAVAVRVTATQPTTGAYARVSADPGRALREAADGWTVAGTLGDATAQGLRDIPLAAFSWLTDVLGLTPGVGRTAWCVAVLVLAVVGAVRLGRASGGASRARTSPHPDPELHPTWTPWVGAAIWACGPVLVATLVHAPGDGLAVAVVPWVLTPLLGTRVERRAAVRSAAWLGLAGAGSPHWALAALAAGLVAAAAGSRRPGGVRLLLTWSAAAAASSAWWIAAYVWEASYATDLGGLLTRDPDLGVVGAALGLPGATWVAAAILLAPLAVAVSALVLRVDGDRAVVAGLLALAVALAVTPGAWPSLLPVPASAATATDGVPAPWLVVVALVNLAALLAWTPAVDHVATRLPQWTRPGVRSAQTVAAVAALAAVAVASAAGPVLAARSQPSVTGPDQRTWAGVADWSASAPPGRVLVLPAVADGRLDDAVSAALRDRPWIARDTLPPSAPGATAALDGALGRLGRGHDGAGTAASLRHLGVSYVLLRNDVGAANDREQPVALARLALSRTGATRVAVLGPGTEAAAAAIEDLGVRDRQGTVEVWALDEAADGAVLDDPALTVAGNADVVGDLADAGLAARSALVLAGAEDGTTDVLSDSARRRDVDQRVAWDGQGPVLPRDATPTVVPPGAAPEPTSSSLLLGARSVRASSSRADLDGLQRRSGAVPTAAVDGNAYTAWQSRRGSLVGEWWEVTFDAPTDLSGATLQVVRSMFSTSQVTRVRLESDTGGSEVDVPADGAVSLAALDRTERLRVVATEASGAPDATRTFSISELTVPDLAVEEALAVDGDGSGTWVLASRPPSLATCAPSYPVGGADDPAASETVCNGGLTVDGPDVGPLARVIEVPSAVEVAGRVWARAADSESSTGLAAELARPSVVATGSSVASTDLVAGPQAAADADPGTAWRPAADDPAPTLELSWERPATVTGVRVVTAQRRLSSRPTHVVVEVGGRGTSFTGEIDQTGSVTFPPVRTRRLSVTFAEVEPQLSVDSATGGEVPVPLAVSEVEVVGGPPTTWDADRVVRLPCGSGPEVSVGERTYETAVEVSAREVVEASVVAATLCERPRLGAGEVRVGVEASFSWIPLGLVLSEPGGPLGTVDGSVQDDVAPGLPAGVIDPRPRTSTLATGTDGRATLVLSVPAGRGWTATAGGQRLEDLTVDGWAQAWEVPAGAGDVTVRYASGERLRWVSAVAALGWSAVLLLAAVGGSRTRRPRDGDVLG</sequence>
<evidence type="ECO:0000313" key="6">
    <source>
        <dbReference type="EMBL" id="NYE38744.1"/>
    </source>
</evidence>
<keyword evidence="2" id="KW-1133">Transmembrane helix</keyword>
<evidence type="ECO:0000313" key="7">
    <source>
        <dbReference type="Proteomes" id="UP000549911"/>
    </source>
</evidence>
<keyword evidence="3" id="KW-0732">Signal</keyword>
<feature type="transmembrane region" description="Helical" evidence="2">
    <location>
        <begin position="337"/>
        <end position="357"/>
    </location>
</feature>
<gene>
    <name evidence="6" type="ORF">F4692_003895</name>
</gene>
<dbReference type="AlphaFoldDB" id="A0A7Y9KTK2"/>
<keyword evidence="6" id="KW-0328">Glycosyltransferase</keyword>
<feature type="region of interest" description="Disordered" evidence="1">
    <location>
        <begin position="624"/>
        <end position="651"/>
    </location>
</feature>
<reference evidence="6 7" key="1">
    <citation type="submission" date="2020-07" db="EMBL/GenBank/DDBJ databases">
        <authorList>
            <person name="Partida-Martinez L."/>
            <person name="Huntemann M."/>
            <person name="Clum A."/>
            <person name="Wang J."/>
            <person name="Palaniappan K."/>
            <person name="Ritter S."/>
            <person name="Chen I.-M."/>
            <person name="Stamatis D."/>
            <person name="Reddy T."/>
            <person name="O'Malley R."/>
            <person name="Daum C."/>
            <person name="Shapiro N."/>
            <person name="Ivanova N."/>
            <person name="Kyrpides N."/>
            <person name="Woyke T."/>
        </authorList>
    </citation>
    <scope>NUCLEOTIDE SEQUENCE [LARGE SCALE GENOMIC DNA]</scope>
    <source>
        <strain evidence="6 7">AT2.17</strain>
    </source>
</reference>
<dbReference type="Gene3D" id="2.60.120.260">
    <property type="entry name" value="Galactose-binding domain-like"/>
    <property type="match status" value="2"/>
</dbReference>
<dbReference type="EC" id="2.4.2.-" evidence="6"/>
<feature type="domain" description="Alpha-(1-&gt;3)-arabinofuranosyltransferase N-terminal GT-C" evidence="4">
    <location>
        <begin position="343"/>
        <end position="619"/>
    </location>
</feature>
<name>A0A7Y9KTK2_9ACTN</name>
<keyword evidence="7" id="KW-1185">Reference proteome</keyword>
<evidence type="ECO:0000256" key="1">
    <source>
        <dbReference type="SAM" id="MobiDB-lite"/>
    </source>
</evidence>
<feature type="transmembrane region" description="Helical" evidence="2">
    <location>
        <begin position="1199"/>
        <end position="1217"/>
    </location>
</feature>
<accession>A0A7Y9KTK2</accession>
<feature type="chain" id="PRO_5038667272" evidence="3">
    <location>
        <begin position="25"/>
        <end position="1232"/>
    </location>
</feature>
<dbReference type="Pfam" id="PF24607">
    <property type="entry name" value="CBM_AftD"/>
    <property type="match status" value="1"/>
</dbReference>
<keyword evidence="2" id="KW-0472">Membrane</keyword>
<feature type="domain" description="Arabinofuranosyltransferase D third carbohydrate binding module" evidence="5">
    <location>
        <begin position="889"/>
        <end position="1024"/>
    </location>
</feature>
<dbReference type="InterPro" id="IPR021798">
    <property type="entry name" value="AftD_N"/>
</dbReference>
<keyword evidence="2" id="KW-0812">Transmembrane</keyword>
<feature type="transmembrane region" description="Helical" evidence="2">
    <location>
        <begin position="298"/>
        <end position="317"/>
    </location>
</feature>